<dbReference type="SUPFAM" id="SSF49599">
    <property type="entry name" value="TRAF domain-like"/>
    <property type="match status" value="1"/>
</dbReference>
<sequence length="126" mass="14635">MWPYGLETVFCEKCCPYGGIVGKITSFFSFQLKQHRTKSCEDFEGIPISGRTTNDLARLRVRRSYAPNGCRVISYYPNLERHEKMCEFEMISCELCQLPLSKRPPIVEHTQRDCFEYMHGKNLAGI</sequence>
<dbReference type="Proteomes" id="UP000663872">
    <property type="component" value="Unassembled WGS sequence"/>
</dbReference>
<dbReference type="EMBL" id="CAJOBR010037854">
    <property type="protein sequence ID" value="CAF5017985.1"/>
    <property type="molecule type" value="Genomic_DNA"/>
</dbReference>
<name>A0A818F995_9BILA</name>
<reference evidence="1" key="1">
    <citation type="submission" date="2021-02" db="EMBL/GenBank/DDBJ databases">
        <authorList>
            <person name="Nowell W R."/>
        </authorList>
    </citation>
    <scope>NUCLEOTIDE SEQUENCE</scope>
</reference>
<dbReference type="InterPro" id="IPR013083">
    <property type="entry name" value="Znf_RING/FYVE/PHD"/>
</dbReference>
<dbReference type="Proteomes" id="UP000663848">
    <property type="component" value="Unassembled WGS sequence"/>
</dbReference>
<dbReference type="EMBL" id="CAJNYT010002460">
    <property type="protein sequence ID" value="CAF3470095.1"/>
    <property type="molecule type" value="Genomic_DNA"/>
</dbReference>
<evidence type="ECO:0000313" key="1">
    <source>
        <dbReference type="EMBL" id="CAF3470095.1"/>
    </source>
</evidence>
<proteinExistence type="predicted"/>
<evidence type="ECO:0000313" key="2">
    <source>
        <dbReference type="EMBL" id="CAF5017985.1"/>
    </source>
</evidence>
<gene>
    <name evidence="1" type="ORF">GRG538_LOCUS15588</name>
    <name evidence="2" type="ORF">QYT958_LOCUS39692</name>
</gene>
<evidence type="ECO:0000313" key="3">
    <source>
        <dbReference type="Proteomes" id="UP000663872"/>
    </source>
</evidence>
<dbReference type="Gene3D" id="3.30.40.10">
    <property type="entry name" value="Zinc/RING finger domain, C3HC4 (zinc finger)"/>
    <property type="match status" value="1"/>
</dbReference>
<protein>
    <submittedName>
        <fullName evidence="1">Uncharacterized protein</fullName>
    </submittedName>
</protein>
<organism evidence="1 3">
    <name type="scientific">Rotaria socialis</name>
    <dbReference type="NCBI Taxonomy" id="392032"/>
    <lineage>
        <taxon>Eukaryota</taxon>
        <taxon>Metazoa</taxon>
        <taxon>Spiralia</taxon>
        <taxon>Gnathifera</taxon>
        <taxon>Rotifera</taxon>
        <taxon>Eurotatoria</taxon>
        <taxon>Bdelloidea</taxon>
        <taxon>Philodinida</taxon>
        <taxon>Philodinidae</taxon>
        <taxon>Rotaria</taxon>
    </lineage>
</organism>
<dbReference type="AlphaFoldDB" id="A0A818F995"/>
<accession>A0A818F995</accession>
<comment type="caution">
    <text evidence="1">The sequence shown here is derived from an EMBL/GenBank/DDBJ whole genome shotgun (WGS) entry which is preliminary data.</text>
</comment>